<comment type="caution">
    <text evidence="1">The sequence shown here is derived from an EMBL/GenBank/DDBJ whole genome shotgun (WGS) entry which is preliminary data.</text>
</comment>
<keyword evidence="2" id="KW-1185">Reference proteome</keyword>
<name>A0A108U752_9GAMM</name>
<evidence type="ECO:0000313" key="1">
    <source>
        <dbReference type="EMBL" id="KWS03789.1"/>
    </source>
</evidence>
<dbReference type="EMBL" id="JAJA02000001">
    <property type="protein sequence ID" value="KWS03789.1"/>
    <property type="molecule type" value="Genomic_DNA"/>
</dbReference>
<gene>
    <name evidence="1" type="ORF">AZ78_1338</name>
</gene>
<organism evidence="1 2">
    <name type="scientific">Lysobacter capsici AZ78</name>
    <dbReference type="NCBI Taxonomy" id="1444315"/>
    <lineage>
        <taxon>Bacteria</taxon>
        <taxon>Pseudomonadati</taxon>
        <taxon>Pseudomonadota</taxon>
        <taxon>Gammaproteobacteria</taxon>
        <taxon>Lysobacterales</taxon>
        <taxon>Lysobacteraceae</taxon>
        <taxon>Lysobacter</taxon>
    </lineage>
</organism>
<evidence type="ECO:0000313" key="2">
    <source>
        <dbReference type="Proteomes" id="UP000023435"/>
    </source>
</evidence>
<protein>
    <submittedName>
        <fullName evidence="1">Uncharacterized protein</fullName>
    </submittedName>
</protein>
<sequence length="49" mass="5305">MYRLRRESARIVARRFAVGPSRDAGRLGAAANAYFTVSTAPIARALPCP</sequence>
<proteinExistence type="predicted"/>
<dbReference type="Proteomes" id="UP000023435">
    <property type="component" value="Unassembled WGS sequence"/>
</dbReference>
<accession>A0A108U752</accession>
<dbReference type="AlphaFoldDB" id="A0A108U752"/>
<reference evidence="1 2" key="1">
    <citation type="journal article" date="2014" name="Genome Announc.">
        <title>Draft Genome Sequence of Lysobacter capsici AZ78, a Bacterium Antagonistic to Plant-Pathogenic Oomycetes.</title>
        <authorList>
            <person name="Puopolo G."/>
            <person name="Sonego P."/>
            <person name="Engelen K."/>
            <person name="Pertot I."/>
        </authorList>
    </citation>
    <scope>NUCLEOTIDE SEQUENCE [LARGE SCALE GENOMIC DNA]</scope>
    <source>
        <strain evidence="1 2">AZ78</strain>
    </source>
</reference>